<dbReference type="UniPathway" id="UPA00068"/>
<dbReference type="EMBL" id="LKBG01000220">
    <property type="protein sequence ID" value="KQB34766.1"/>
    <property type="molecule type" value="Genomic_DNA"/>
</dbReference>
<dbReference type="PATRIC" id="fig|507754.4.peg.319"/>
<dbReference type="OrthoDB" id="6816at2157"/>
<dbReference type="UniPathway" id="UPA00033">
    <property type="reaction ID" value="UER00036"/>
</dbReference>
<evidence type="ECO:0000256" key="8">
    <source>
        <dbReference type="ARBA" id="ARBA00023154"/>
    </source>
</evidence>
<keyword evidence="5 9" id="KW-0547">Nucleotide-binding</keyword>
<organism evidence="12 13">
    <name type="scientific">Acidiplasma aeolicum</name>
    <dbReference type="NCBI Taxonomy" id="507754"/>
    <lineage>
        <taxon>Archaea</taxon>
        <taxon>Methanobacteriati</taxon>
        <taxon>Thermoplasmatota</taxon>
        <taxon>Thermoplasmata</taxon>
        <taxon>Thermoplasmatales</taxon>
        <taxon>Ferroplasmaceae</taxon>
        <taxon>Acidiplasma</taxon>
    </lineage>
</organism>
<dbReference type="GO" id="GO:0019878">
    <property type="term" value="P:lysine biosynthetic process via aminoadipic acid"/>
    <property type="evidence" value="ECO:0007669"/>
    <property type="project" value="UniProtKB-UniRule"/>
</dbReference>
<evidence type="ECO:0000259" key="10">
    <source>
        <dbReference type="Pfam" id="PF00696"/>
    </source>
</evidence>
<dbReference type="InterPro" id="IPR037529">
    <property type="entry name" value="LysZ"/>
</dbReference>
<comment type="similarity">
    <text evidence="9">Belongs to the acetylglutamate kinase family. LysZ subfamily.</text>
</comment>
<keyword evidence="4 9" id="KW-0808">Transferase</keyword>
<dbReference type="Gene3D" id="3.40.1160.10">
    <property type="entry name" value="Acetylglutamate kinase-like"/>
    <property type="match status" value="1"/>
</dbReference>
<dbReference type="Proteomes" id="UP000050515">
    <property type="component" value="Unassembled WGS sequence"/>
</dbReference>
<feature type="site" description="Transition state stabilizer" evidence="9">
    <location>
        <position position="5"/>
    </location>
</feature>
<comment type="catalytic activity">
    <reaction evidence="9">
        <text>[amino-group carrier protein]-C-terminal-N-(1,4-dicarboxybutan-1-yl)-L-glutamine + ATP = [amino-group carrier protein]-C-terminal-N-(1-carboxy-5-phosphooxy-5-oxopentan-1-yl)-L-glutamine + ADP</text>
        <dbReference type="Rhea" id="RHEA:41944"/>
        <dbReference type="Rhea" id="RHEA-COMP:9694"/>
        <dbReference type="Rhea" id="RHEA-COMP:9712"/>
        <dbReference type="ChEBI" id="CHEBI:30616"/>
        <dbReference type="ChEBI" id="CHEBI:78499"/>
        <dbReference type="ChEBI" id="CHEBI:78503"/>
        <dbReference type="ChEBI" id="CHEBI:456216"/>
        <dbReference type="EC" id="2.7.2.17"/>
    </reaction>
</comment>
<keyword evidence="6 9" id="KW-0418">Kinase</keyword>
<dbReference type="EC" id="2.7.2.17" evidence="9"/>
<evidence type="ECO:0000313" key="13">
    <source>
        <dbReference type="Proteomes" id="UP000050320"/>
    </source>
</evidence>
<feature type="domain" description="Aspartate/glutamate/uridylate kinase" evidence="10">
    <location>
        <begin position="1"/>
        <end position="240"/>
    </location>
</feature>
<comment type="catalytic activity">
    <reaction evidence="9">
        <text>[amino-group carrier protein]-C-terminal-gamma-(L-glutamyl)-L-glutamate + ATP = [amino-group carrier protein]-C-terminal-gamma-(5-phospho-L-glutamyl)-L-glutamate + ADP</text>
        <dbReference type="Rhea" id="RHEA:52632"/>
        <dbReference type="Rhea" id="RHEA-COMP:13311"/>
        <dbReference type="Rhea" id="RHEA-COMP:13313"/>
        <dbReference type="ChEBI" id="CHEBI:30616"/>
        <dbReference type="ChEBI" id="CHEBI:136714"/>
        <dbReference type="ChEBI" id="CHEBI:136717"/>
        <dbReference type="ChEBI" id="CHEBI:456216"/>
        <dbReference type="EC" id="2.7.2.19"/>
    </reaction>
</comment>
<reference evidence="11 14" key="1">
    <citation type="submission" date="2015-09" db="EMBL/GenBank/DDBJ databases">
        <title>Draft genome sequence of Acidiplasma aeolicum DSM 18409.</title>
        <authorList>
            <person name="Hemp J."/>
        </authorList>
    </citation>
    <scope>NUCLEOTIDE SEQUENCE [LARGE SCALE GENOMIC DNA]</scope>
    <source>
        <strain evidence="11 14">V</strain>
    </source>
</reference>
<evidence type="ECO:0000313" key="14">
    <source>
        <dbReference type="Proteomes" id="UP000050515"/>
    </source>
</evidence>
<keyword evidence="13" id="KW-1185">Reference proteome</keyword>
<accession>A0A0Q0VMV0</accession>
<comment type="pathway">
    <text evidence="9">Amino-acid biosynthesis; L-lysine biosynthesis via AAA pathway; L-lysine from L-alpha-aminoadipate (Thermus route): step 2/5.</text>
</comment>
<evidence type="ECO:0000256" key="5">
    <source>
        <dbReference type="ARBA" id="ARBA00022741"/>
    </source>
</evidence>
<dbReference type="SUPFAM" id="SSF53633">
    <property type="entry name" value="Carbamate kinase-like"/>
    <property type="match status" value="1"/>
</dbReference>
<keyword evidence="7 9" id="KW-0067">ATP-binding</keyword>
<comment type="caution">
    <text evidence="12">The sequence shown here is derived from an EMBL/GenBank/DDBJ whole genome shotgun (WGS) entry which is preliminary data.</text>
</comment>
<protein>
    <recommendedName>
        <fullName evidence="9">Putative [LysW]-aminoadipate/[LysW]-glutamate kinase</fullName>
        <ecNumber evidence="9">2.7.2.17</ecNumber>
        <ecNumber evidence="9">2.7.2.19</ecNumber>
    </recommendedName>
</protein>
<dbReference type="GO" id="GO:0005524">
    <property type="term" value="F:ATP binding"/>
    <property type="evidence" value="ECO:0007669"/>
    <property type="project" value="UniProtKB-KW"/>
</dbReference>
<dbReference type="PANTHER" id="PTHR23342">
    <property type="entry name" value="N-ACETYLGLUTAMATE SYNTHASE"/>
    <property type="match status" value="1"/>
</dbReference>
<proteinExistence type="inferred from homology"/>
<comment type="function">
    <text evidence="9">Involved in both the arginine and lysine biosynthetic pathways. Phosphorylates the LysW-bound precursors glutamate (for arginine biosynthesis), respectively alpha-aminoadipate (for lysine biosynthesis).</text>
</comment>
<dbReference type="HAMAP" id="MF_02082">
    <property type="entry name" value="LysZ"/>
    <property type="match status" value="1"/>
</dbReference>
<dbReference type="NCBIfam" id="TIGR00761">
    <property type="entry name" value="argB"/>
    <property type="match status" value="1"/>
</dbReference>
<dbReference type="EC" id="2.7.2.19" evidence="9"/>
<dbReference type="PIRSF" id="PIRSF000728">
    <property type="entry name" value="NAGK"/>
    <property type="match status" value="1"/>
</dbReference>
<feature type="site" description="Transition state stabilizer" evidence="9">
    <location>
        <position position="222"/>
    </location>
</feature>
<evidence type="ECO:0000256" key="7">
    <source>
        <dbReference type="ARBA" id="ARBA00022840"/>
    </source>
</evidence>
<keyword evidence="3 9" id="KW-0028">Amino-acid biosynthesis</keyword>
<feature type="binding site" evidence="9">
    <location>
        <position position="165"/>
    </location>
    <ligand>
        <name>substrate</name>
    </ligand>
</feature>
<evidence type="ECO:0000256" key="6">
    <source>
        <dbReference type="ARBA" id="ARBA00022777"/>
    </source>
</evidence>
<dbReference type="Pfam" id="PF00696">
    <property type="entry name" value="AA_kinase"/>
    <property type="match status" value="1"/>
</dbReference>
<dbReference type="CDD" id="cd04251">
    <property type="entry name" value="AAK_NAGK-UC"/>
    <property type="match status" value="1"/>
</dbReference>
<dbReference type="RefSeq" id="WP_048100976.1">
    <property type="nucleotide sequence ID" value="NZ_JBBYJF010000008.1"/>
</dbReference>
<keyword evidence="2 9" id="KW-0055">Arginine biosynthesis</keyword>
<feature type="binding site" evidence="9">
    <location>
        <begin position="37"/>
        <end position="38"/>
    </location>
    <ligand>
        <name>substrate</name>
    </ligand>
</feature>
<dbReference type="InterPro" id="IPR036393">
    <property type="entry name" value="AceGlu_kinase-like_sf"/>
</dbReference>
<feature type="binding site" evidence="9">
    <location>
        <position position="64"/>
    </location>
    <ligand>
        <name>substrate</name>
    </ligand>
</feature>
<dbReference type="GO" id="GO:0003991">
    <property type="term" value="F:acetylglutamate kinase activity"/>
    <property type="evidence" value="ECO:0007669"/>
    <property type="project" value="TreeGrafter"/>
</dbReference>
<evidence type="ECO:0000313" key="11">
    <source>
        <dbReference type="EMBL" id="KPV46014.1"/>
    </source>
</evidence>
<dbReference type="EMBL" id="LJCQ01000327">
    <property type="protein sequence ID" value="KPV46014.1"/>
    <property type="molecule type" value="Genomic_DNA"/>
</dbReference>
<evidence type="ECO:0000256" key="2">
    <source>
        <dbReference type="ARBA" id="ARBA00022571"/>
    </source>
</evidence>
<evidence type="ECO:0000256" key="1">
    <source>
        <dbReference type="ARBA" id="ARBA00022490"/>
    </source>
</evidence>
<dbReference type="GeneID" id="84221593"/>
<keyword evidence="1 9" id="KW-0963">Cytoplasm</keyword>
<dbReference type="InterPro" id="IPR004662">
    <property type="entry name" value="AcgluKinase_fam"/>
</dbReference>
<dbReference type="GO" id="GO:0042450">
    <property type="term" value="P:L-arginine biosynthetic process via ornithine"/>
    <property type="evidence" value="ECO:0007669"/>
    <property type="project" value="UniProtKB-UniRule"/>
</dbReference>
<dbReference type="Proteomes" id="UP000050320">
    <property type="component" value="Unassembled WGS sequence"/>
</dbReference>
<sequence length="261" mass="28543">MIVIKIGGSILEKIINENALPNILNNINDDIIIVHGGGNYLNKYSDEFGYEQKFVTSPEGIKSRYTDKKTLEIFTMVMSLINEKIVHSLRNSGINALGINGVSIINAKRKDKLIILNEKNRKMVIDGGYTGKITSVNSDIIKNIVLSGYIPVISPVAYSPESYLNIDADRAAAYIAGYTGASTLIMATNVDGLYWDGTVVEDADSEYIKSIITSVGHGMDKKLMAATEAIDLGVQNVIISNPFKDIMHGTVISRKTHAMKI</sequence>
<dbReference type="AlphaFoldDB" id="A0A0Q0VMV0"/>
<comment type="pathway">
    <text evidence="9">Amino-acid biosynthesis; L-arginine biosynthesis.</text>
</comment>
<evidence type="ECO:0000256" key="3">
    <source>
        <dbReference type="ARBA" id="ARBA00022605"/>
    </source>
</evidence>
<keyword evidence="8 9" id="KW-0457">Lysine biosynthesis</keyword>
<dbReference type="InterPro" id="IPR001048">
    <property type="entry name" value="Asp/Glu/Uridylate_kinase"/>
</dbReference>
<name>A0A0Q0VMV0_9ARCH</name>
<dbReference type="PANTHER" id="PTHR23342:SF0">
    <property type="entry name" value="N-ACETYLGLUTAMATE SYNTHASE, MITOCHONDRIAL"/>
    <property type="match status" value="1"/>
</dbReference>
<gene>
    <name evidence="9" type="primary">lysZ</name>
    <name evidence="12" type="ORF">AOG54_00635</name>
    <name evidence="11" type="ORF">SE19_07425</name>
</gene>
<comment type="subcellular location">
    <subcellularLocation>
        <location evidence="9">Cytoplasm</location>
    </subcellularLocation>
</comment>
<reference evidence="12 13" key="2">
    <citation type="submission" date="2015-09" db="EMBL/GenBank/DDBJ databases">
        <title>Heavy metals and arsenic resistance mechanisms in polyextremophilic archaea of the family Ferroplasmaceae.</title>
        <authorList>
            <person name="Bulaev A.G."/>
            <person name="Kanygina A.V."/>
        </authorList>
    </citation>
    <scope>NUCLEOTIDE SEQUENCE [LARGE SCALE GENOMIC DNA]</scope>
    <source>
        <strain evidence="12 13">VT</strain>
    </source>
</reference>
<dbReference type="NCBIfam" id="NF010662">
    <property type="entry name" value="PRK14058.1-4"/>
    <property type="match status" value="1"/>
</dbReference>
<evidence type="ECO:0000313" key="12">
    <source>
        <dbReference type="EMBL" id="KQB34766.1"/>
    </source>
</evidence>
<evidence type="ECO:0000256" key="4">
    <source>
        <dbReference type="ARBA" id="ARBA00022679"/>
    </source>
</evidence>
<evidence type="ECO:0000256" key="9">
    <source>
        <dbReference type="HAMAP-Rule" id="MF_02082"/>
    </source>
</evidence>
<dbReference type="GO" id="GO:0005737">
    <property type="term" value="C:cytoplasm"/>
    <property type="evidence" value="ECO:0007669"/>
    <property type="project" value="UniProtKB-SubCell"/>
</dbReference>